<evidence type="ECO:0000313" key="2">
    <source>
        <dbReference type="EMBL" id="KAF0773381.1"/>
    </source>
</evidence>
<keyword evidence="1" id="KW-0472">Membrane</keyword>
<dbReference type="Proteomes" id="UP000478052">
    <property type="component" value="Unassembled WGS sequence"/>
</dbReference>
<evidence type="ECO:0000313" key="3">
    <source>
        <dbReference type="Proteomes" id="UP000478052"/>
    </source>
</evidence>
<keyword evidence="1" id="KW-1133">Transmembrane helix</keyword>
<sequence length="283" mass="34517">MNHLVKSHIYNIKTFELIEMLKNYLFSTNSICRTAHRVCNLVSSMYNITSVMKVFSILFIPYNKWKMFIFLSATTKLCLWAKAHHKLVRFGLSNLIRWHLKKLSNSERSDECIDFTMMCFFFLIFVSVTTFWSIFKSVKKNPKKVTEKREFLHKTSFPPNRFFYMVVNQKLITFKFLRNLSDFEYKSYTTVEHLIQDKLYLNMTYVKKLRKYNEHFCFYFFENHFAYRMLVNYFKIYLMYISFNKFIFLIKFEKTLFKNILQHINLNENENLIILKRTNVCVL</sequence>
<protein>
    <submittedName>
        <fullName evidence="2">Uncharacterized protein</fullName>
    </submittedName>
</protein>
<dbReference type="EMBL" id="VUJU01000067">
    <property type="protein sequence ID" value="KAF0773381.1"/>
    <property type="molecule type" value="Genomic_DNA"/>
</dbReference>
<keyword evidence="1" id="KW-0812">Transmembrane</keyword>
<reference evidence="2 3" key="1">
    <citation type="submission" date="2019-08" db="EMBL/GenBank/DDBJ databases">
        <title>Whole genome of Aphis craccivora.</title>
        <authorList>
            <person name="Voronova N.V."/>
            <person name="Shulinski R.S."/>
            <person name="Bandarenka Y.V."/>
            <person name="Zhorov D.G."/>
            <person name="Warner D."/>
        </authorList>
    </citation>
    <scope>NUCLEOTIDE SEQUENCE [LARGE SCALE GENOMIC DNA]</scope>
    <source>
        <strain evidence="2">180601</strain>
        <tissue evidence="2">Whole Body</tissue>
    </source>
</reference>
<organism evidence="2 3">
    <name type="scientific">Aphis craccivora</name>
    <name type="common">Cowpea aphid</name>
    <dbReference type="NCBI Taxonomy" id="307492"/>
    <lineage>
        <taxon>Eukaryota</taxon>
        <taxon>Metazoa</taxon>
        <taxon>Ecdysozoa</taxon>
        <taxon>Arthropoda</taxon>
        <taxon>Hexapoda</taxon>
        <taxon>Insecta</taxon>
        <taxon>Pterygota</taxon>
        <taxon>Neoptera</taxon>
        <taxon>Paraneoptera</taxon>
        <taxon>Hemiptera</taxon>
        <taxon>Sternorrhyncha</taxon>
        <taxon>Aphidomorpha</taxon>
        <taxon>Aphidoidea</taxon>
        <taxon>Aphididae</taxon>
        <taxon>Aphidini</taxon>
        <taxon>Aphis</taxon>
        <taxon>Aphis</taxon>
    </lineage>
</organism>
<proteinExistence type="predicted"/>
<name>A0A6G0ZQD5_APHCR</name>
<accession>A0A6G0ZQD5</accession>
<evidence type="ECO:0000256" key="1">
    <source>
        <dbReference type="SAM" id="Phobius"/>
    </source>
</evidence>
<dbReference type="AlphaFoldDB" id="A0A6G0ZQD5"/>
<gene>
    <name evidence="2" type="ORF">FWK35_00006632</name>
</gene>
<feature type="transmembrane region" description="Helical" evidence="1">
    <location>
        <begin position="115"/>
        <end position="135"/>
    </location>
</feature>
<comment type="caution">
    <text evidence="2">The sequence shown here is derived from an EMBL/GenBank/DDBJ whole genome shotgun (WGS) entry which is preliminary data.</text>
</comment>
<keyword evidence="3" id="KW-1185">Reference proteome</keyword>